<evidence type="ECO:0000313" key="7">
    <source>
        <dbReference type="EMBL" id="CAB4256447.1"/>
    </source>
</evidence>
<evidence type="ECO:0000313" key="8">
    <source>
        <dbReference type="Proteomes" id="UP000644660"/>
    </source>
</evidence>
<dbReference type="AlphaFoldDB" id="A0A8H2ZLU9"/>
<gene>
    <name evidence="7" type="ORF">KABA2_09S04884</name>
</gene>
<comment type="caution">
    <text evidence="7">The sequence shown here is derived from an EMBL/GenBank/DDBJ whole genome shotgun (WGS) entry which is preliminary data.</text>
</comment>
<dbReference type="GeneID" id="64859525"/>
<dbReference type="Gene3D" id="1.25.40.10">
    <property type="entry name" value="Tetratricopeptide repeat domain"/>
    <property type="match status" value="1"/>
</dbReference>
<dbReference type="PANTHER" id="PTHR23083:SF464">
    <property type="entry name" value="TETRATRICOPEPTIDE REPEAT DOMAIN 7, ISOFORM A"/>
    <property type="match status" value="1"/>
</dbReference>
<dbReference type="GO" id="GO:0006897">
    <property type="term" value="P:endocytosis"/>
    <property type="evidence" value="ECO:0007669"/>
    <property type="project" value="UniProtKB-KW"/>
</dbReference>
<organism evidence="7 8">
    <name type="scientific">Maudiozyma barnettii</name>
    <dbReference type="NCBI Taxonomy" id="61262"/>
    <lineage>
        <taxon>Eukaryota</taxon>
        <taxon>Fungi</taxon>
        <taxon>Dikarya</taxon>
        <taxon>Ascomycota</taxon>
        <taxon>Saccharomycotina</taxon>
        <taxon>Saccharomycetes</taxon>
        <taxon>Saccharomycetales</taxon>
        <taxon>Saccharomycetaceae</taxon>
        <taxon>Maudiozyma</taxon>
    </lineage>
</organism>
<dbReference type="Proteomes" id="UP000644660">
    <property type="component" value="Unassembled WGS sequence"/>
</dbReference>
<dbReference type="GO" id="GO:0005886">
    <property type="term" value="C:plasma membrane"/>
    <property type="evidence" value="ECO:0007669"/>
    <property type="project" value="UniProtKB-SubCell"/>
</dbReference>
<dbReference type="OrthoDB" id="29013at2759"/>
<dbReference type="InterPro" id="IPR051722">
    <property type="entry name" value="Endocytosis_PI4K-reg_protein"/>
</dbReference>
<comment type="similarity">
    <text evidence="5">Belongs to the YPP1 family.</text>
</comment>
<comment type="function">
    <text evidence="1">Involved in endocytosis.</text>
</comment>
<protein>
    <recommendedName>
        <fullName evidence="6">Cargo-transport protein YPP1</fullName>
    </recommendedName>
</protein>
<dbReference type="InterPro" id="IPR011990">
    <property type="entry name" value="TPR-like_helical_dom_sf"/>
</dbReference>
<reference evidence="7 8" key="1">
    <citation type="submission" date="2020-05" db="EMBL/GenBank/DDBJ databases">
        <authorList>
            <person name="Casaregola S."/>
            <person name="Devillers H."/>
            <person name="Grondin C."/>
        </authorList>
    </citation>
    <scope>NUCLEOTIDE SEQUENCE [LARGE SCALE GENOMIC DNA]</scope>
    <source>
        <strain evidence="7 8">CLIB 1767</strain>
    </source>
</reference>
<dbReference type="SUPFAM" id="SSF48452">
    <property type="entry name" value="TPR-like"/>
    <property type="match status" value="1"/>
</dbReference>
<name>A0A8H2ZLU9_9SACH</name>
<keyword evidence="8" id="KW-1185">Reference proteome</keyword>
<dbReference type="EMBL" id="CAEFZW010000009">
    <property type="protein sequence ID" value="CAB4256447.1"/>
    <property type="molecule type" value="Genomic_DNA"/>
</dbReference>
<sequence length="784" mass="89303">MSITDAVSDALEARLLGASAIETGMHTLDTVLSLQYRLHYHVLGDGLSNDVARVLKSECLRLKVALDGSITIAGDPEAYSIVEKTLLNCLAVIAYHQGDANAMSLLKQATKIKKGKSKSYAEFWKLLDIENLYYQGLISENPRELYVSQLLKYIKEIPPLSQGLLHSYLTLIARKLKGRSLNSLCAETKSESPLVCYMYFLSTTQPSKDDDTYFLAIATKIVNSSKFPLAAQSNNANLNQLHECLHFYFEIEGLELSPEWHNLIISSIQRTFQSKTVARASMSLNAFDKSTENKDMIRECILSFNNYLKYSDKELELASDTQDIYTDPIAIIDALTVILQKTTDMNNIPNIFDFKHTTELLQINLKKLYSMYHLGLVEPAVAQKYLSNGTRLVLPVSTSYILIKAWRTLYIIRSASLDYLIANELSSYLCNAISLAMTNNNGNENSFLRDLQFQYAYCLAQQRQIEACIEYLENAILEADPTFYKAWHLLALCRSIQEDKEISYKIICSVMNAMDQEFASIQSKNITKENKWQYINIKITEIHLINEIFGTEEALESLPELFTSYNKLFGDSPSNEEGPLSRSPEYLLQSIWLLAAQLYMNDKTHLEDAKGAIKEAKAVSKDFKNVNIQITNGHLLLKIGKFTESFRQFEDALHFDDFNVDAIIGFAEFVFPNETTTSTSEQQLIDYCKLKNIEDGNERNKFASDDYEMFFGNDVNKSAAFARLKLLIDCSLIKSIDAYYSPEIWWYLSLIHEKYGNKEISDTLLSCIQNKETCPLRPFKFCNY</sequence>
<evidence type="ECO:0000256" key="2">
    <source>
        <dbReference type="ARBA" id="ARBA00004413"/>
    </source>
</evidence>
<dbReference type="CDD" id="cd23270">
    <property type="entry name" value="YPP1"/>
    <property type="match status" value="1"/>
</dbReference>
<dbReference type="RefSeq" id="XP_041408291.1">
    <property type="nucleotide sequence ID" value="XM_041552357.1"/>
</dbReference>
<evidence type="ECO:0000256" key="1">
    <source>
        <dbReference type="ARBA" id="ARBA00002550"/>
    </source>
</evidence>
<evidence type="ECO:0000256" key="3">
    <source>
        <dbReference type="ARBA" id="ARBA00004463"/>
    </source>
</evidence>
<evidence type="ECO:0000256" key="5">
    <source>
        <dbReference type="ARBA" id="ARBA00038251"/>
    </source>
</evidence>
<accession>A0A8H2ZLU9</accession>
<dbReference type="PANTHER" id="PTHR23083">
    <property type="entry name" value="TETRATRICOPEPTIDE REPEAT PROTEIN, TPR"/>
    <property type="match status" value="1"/>
</dbReference>
<evidence type="ECO:0000256" key="6">
    <source>
        <dbReference type="ARBA" id="ARBA00039231"/>
    </source>
</evidence>
<evidence type="ECO:0000256" key="4">
    <source>
        <dbReference type="ARBA" id="ARBA00022583"/>
    </source>
</evidence>
<comment type="subcellular location">
    <subcellularLocation>
        <location evidence="2">Cell membrane</location>
        <topology evidence="2">Peripheral membrane protein</topology>
        <orientation evidence="2">Cytoplasmic side</orientation>
    </subcellularLocation>
    <subcellularLocation>
        <location evidence="3">Cytoplasmic granule</location>
    </subcellularLocation>
</comment>
<proteinExistence type="inferred from homology"/>
<keyword evidence="4" id="KW-0254">Endocytosis</keyword>